<keyword evidence="7 8" id="KW-0413">Isomerase</keyword>
<dbReference type="GO" id="GO:0009298">
    <property type="term" value="P:GDP-mannose biosynthetic process"/>
    <property type="evidence" value="ECO:0007669"/>
    <property type="project" value="InterPro"/>
</dbReference>
<dbReference type="Gene3D" id="1.10.441.10">
    <property type="entry name" value="Phosphomannose Isomerase, domain 2"/>
    <property type="match status" value="1"/>
</dbReference>
<dbReference type="GO" id="GO:0005829">
    <property type="term" value="C:cytosol"/>
    <property type="evidence" value="ECO:0007669"/>
    <property type="project" value="TreeGrafter"/>
</dbReference>
<dbReference type="PROSITE" id="PS00965">
    <property type="entry name" value="PMI_I_1"/>
    <property type="match status" value="1"/>
</dbReference>
<comment type="caution">
    <text evidence="14">The sequence shown here is derived from an EMBL/GenBank/DDBJ whole genome shotgun (WGS) entry which is preliminary data.</text>
</comment>
<evidence type="ECO:0000259" key="11">
    <source>
        <dbReference type="Pfam" id="PF01238"/>
    </source>
</evidence>
<feature type="domain" description="Phosphomannose isomerase type I helical insertion" evidence="13">
    <location>
        <begin position="280"/>
        <end position="352"/>
    </location>
</feature>
<dbReference type="InterPro" id="IPR018050">
    <property type="entry name" value="Pmannose_isomerase-type1_CS"/>
</dbReference>
<dbReference type="GO" id="GO:0004476">
    <property type="term" value="F:mannose-6-phosphate isomerase activity"/>
    <property type="evidence" value="ECO:0007669"/>
    <property type="project" value="UniProtKB-EC"/>
</dbReference>
<feature type="domain" description="Phosphomannose isomerase type I catalytic" evidence="12">
    <location>
        <begin position="110"/>
        <end position="253"/>
    </location>
</feature>
<organism evidence="14 15">
    <name type="scientific">Leptosia nina</name>
    <dbReference type="NCBI Taxonomy" id="320188"/>
    <lineage>
        <taxon>Eukaryota</taxon>
        <taxon>Metazoa</taxon>
        <taxon>Ecdysozoa</taxon>
        <taxon>Arthropoda</taxon>
        <taxon>Hexapoda</taxon>
        <taxon>Insecta</taxon>
        <taxon>Pterygota</taxon>
        <taxon>Neoptera</taxon>
        <taxon>Endopterygota</taxon>
        <taxon>Lepidoptera</taxon>
        <taxon>Glossata</taxon>
        <taxon>Ditrysia</taxon>
        <taxon>Papilionoidea</taxon>
        <taxon>Pieridae</taxon>
        <taxon>Pierinae</taxon>
        <taxon>Leptosia</taxon>
    </lineage>
</organism>
<dbReference type="Proteomes" id="UP001497472">
    <property type="component" value="Unassembled WGS sequence"/>
</dbReference>
<dbReference type="PANTHER" id="PTHR10309:SF0">
    <property type="entry name" value="MANNOSE-6-PHOSPHATE ISOMERASE"/>
    <property type="match status" value="1"/>
</dbReference>
<keyword evidence="5" id="KW-0479">Metal-binding</keyword>
<evidence type="ECO:0000259" key="12">
    <source>
        <dbReference type="Pfam" id="PF20511"/>
    </source>
</evidence>
<dbReference type="Pfam" id="PF01238">
    <property type="entry name" value="PMI_typeI_C"/>
    <property type="match status" value="1"/>
</dbReference>
<dbReference type="EC" id="5.3.1.8" evidence="4 8"/>
<dbReference type="CDD" id="cd07011">
    <property type="entry name" value="cupin_PMI_type_I_N"/>
    <property type="match status" value="1"/>
</dbReference>
<evidence type="ECO:0000313" key="14">
    <source>
        <dbReference type="EMBL" id="CAK1543953.1"/>
    </source>
</evidence>
<dbReference type="PANTHER" id="PTHR10309">
    <property type="entry name" value="MANNOSE-6-PHOSPHATE ISOMERASE"/>
    <property type="match status" value="1"/>
</dbReference>
<reference evidence="14 15" key="1">
    <citation type="submission" date="2023-11" db="EMBL/GenBank/DDBJ databases">
        <authorList>
            <person name="Okamura Y."/>
        </authorList>
    </citation>
    <scope>NUCLEOTIDE SEQUENCE [LARGE SCALE GENOMIC DNA]</scope>
</reference>
<evidence type="ECO:0000256" key="6">
    <source>
        <dbReference type="ARBA" id="ARBA00022833"/>
    </source>
</evidence>
<evidence type="ECO:0000256" key="3">
    <source>
        <dbReference type="ARBA" id="ARBA00010772"/>
    </source>
</evidence>
<gene>
    <name evidence="14" type="ORF">LNINA_LOCUS3736</name>
</gene>
<dbReference type="AlphaFoldDB" id="A0AAV1J4H4"/>
<accession>A0AAV1J4H4</accession>
<comment type="pathway">
    <text evidence="2 10">Nucleotide-sugar biosynthesis; GDP-alpha-D-mannose biosynthesis; alpha-D-mannose 1-phosphate from D-fructose 6-phosphate: step 1/2.</text>
</comment>
<dbReference type="InterPro" id="IPR046457">
    <property type="entry name" value="PMI_typeI_cat"/>
</dbReference>
<keyword evidence="15" id="KW-1185">Reference proteome</keyword>
<sequence length="512" mass="57428">MAANLETAIRKIKDTTQDIGKNIYDHINIPPKNTWKCLLNDDDIKQYEQLVIKKKYPYLDFKDVEIKLNPNKNIRHNLRDVSNFNEPNSCDTNEESMNVEIFNRGVQSMELQCKVQNYDWGKLGADSMVAKLVASANSSYDIDSSKPYAELWMGTHPNGPSIIIDRGVALSEYLKTNVDAIGPEVRRKFDVSVPFLLKVLSVRKALSIQAHPTKEHAEDLHKNFPDLYKDPNHKPELAIALTHFEGLCGFRPLSEIKTFLMKLPELTDILSEDSVNALLAHNAVNDSTSLLKDVFQSLMTCDKNKISNSLESLLQRLETEDESTQSLLLYPLLKQLHADFPGDVGCFAPYFMNYMQLRPGQAIFLKPNLPHAYLSGDCVECMACSDNVVRAGLTPKHIDVPTLIGMLDYTSYKPSEMLFTPQMEDENSCIWRPPVPDFAVVKIKVENGDSYNTIVRSSPSILIVISGSGEVCDTEPIAAKPGVVIFLKASRQLTFTPAPNSHIEAYQAICNV</sequence>
<comment type="catalytic activity">
    <reaction evidence="1 8">
        <text>D-mannose 6-phosphate = D-fructose 6-phosphate</text>
        <dbReference type="Rhea" id="RHEA:12356"/>
        <dbReference type="ChEBI" id="CHEBI:58735"/>
        <dbReference type="ChEBI" id="CHEBI:61527"/>
        <dbReference type="EC" id="5.3.1.8"/>
    </reaction>
</comment>
<evidence type="ECO:0000256" key="9">
    <source>
        <dbReference type="RuleBase" id="RU004189"/>
    </source>
</evidence>
<dbReference type="InterPro" id="IPR014710">
    <property type="entry name" value="RmlC-like_jellyroll"/>
</dbReference>
<dbReference type="PRINTS" id="PR00714">
    <property type="entry name" value="MAN6PISMRASE"/>
</dbReference>
<evidence type="ECO:0000256" key="4">
    <source>
        <dbReference type="ARBA" id="ARBA00011956"/>
    </source>
</evidence>
<keyword evidence="6 8" id="KW-0862">Zinc</keyword>
<dbReference type="NCBIfam" id="TIGR00218">
    <property type="entry name" value="manA"/>
    <property type="match status" value="1"/>
</dbReference>
<comment type="cofactor">
    <cofactor evidence="8">
        <name>Zn(2+)</name>
        <dbReference type="ChEBI" id="CHEBI:29105"/>
    </cofactor>
    <text evidence="8">Binds 1 zinc ion per subunit.</text>
</comment>
<dbReference type="Gene3D" id="2.60.120.10">
    <property type="entry name" value="Jelly Rolls"/>
    <property type="match status" value="2"/>
</dbReference>
<dbReference type="InterPro" id="IPR046458">
    <property type="entry name" value="PMI_typeI_hel"/>
</dbReference>
<evidence type="ECO:0000256" key="8">
    <source>
        <dbReference type="RuleBase" id="RU000611"/>
    </source>
</evidence>
<dbReference type="GO" id="GO:0005975">
    <property type="term" value="P:carbohydrate metabolic process"/>
    <property type="evidence" value="ECO:0007669"/>
    <property type="project" value="InterPro"/>
</dbReference>
<evidence type="ECO:0000256" key="1">
    <source>
        <dbReference type="ARBA" id="ARBA00000757"/>
    </source>
</evidence>
<evidence type="ECO:0000256" key="10">
    <source>
        <dbReference type="RuleBase" id="RU004248"/>
    </source>
</evidence>
<dbReference type="InterPro" id="IPR016305">
    <property type="entry name" value="Mannose-6-P_Isomerase"/>
</dbReference>
<dbReference type="PROSITE" id="PS00966">
    <property type="entry name" value="PMI_I_2"/>
    <property type="match status" value="1"/>
</dbReference>
<dbReference type="GO" id="GO:0008270">
    <property type="term" value="F:zinc ion binding"/>
    <property type="evidence" value="ECO:0007669"/>
    <property type="project" value="InterPro"/>
</dbReference>
<dbReference type="InterPro" id="IPR001250">
    <property type="entry name" value="Man6P_Isoase-1"/>
</dbReference>
<proteinExistence type="inferred from homology"/>
<dbReference type="Pfam" id="PF20512">
    <property type="entry name" value="PMI_typeI_hel"/>
    <property type="match status" value="1"/>
</dbReference>
<evidence type="ECO:0000256" key="5">
    <source>
        <dbReference type="ARBA" id="ARBA00022723"/>
    </source>
</evidence>
<dbReference type="InterPro" id="IPR046456">
    <property type="entry name" value="PMI_typeI_C"/>
</dbReference>
<comment type="similarity">
    <text evidence="3 9">Belongs to the mannose-6-phosphate isomerase type 1 family.</text>
</comment>
<feature type="domain" description="Phosphomannose isomerase type I C-terminal" evidence="11">
    <location>
        <begin position="432"/>
        <end position="471"/>
    </location>
</feature>
<evidence type="ECO:0000313" key="15">
    <source>
        <dbReference type="Proteomes" id="UP001497472"/>
    </source>
</evidence>
<evidence type="ECO:0000259" key="13">
    <source>
        <dbReference type="Pfam" id="PF20512"/>
    </source>
</evidence>
<dbReference type="InterPro" id="IPR011051">
    <property type="entry name" value="RmlC_Cupin_sf"/>
</dbReference>
<evidence type="ECO:0000256" key="7">
    <source>
        <dbReference type="ARBA" id="ARBA00023235"/>
    </source>
</evidence>
<evidence type="ECO:0000256" key="2">
    <source>
        <dbReference type="ARBA" id="ARBA00004666"/>
    </source>
</evidence>
<name>A0AAV1J4H4_9NEOP</name>
<dbReference type="SUPFAM" id="SSF51182">
    <property type="entry name" value="RmlC-like cupins"/>
    <property type="match status" value="1"/>
</dbReference>
<dbReference type="EMBL" id="CAVLEF010000005">
    <property type="protein sequence ID" value="CAK1543953.1"/>
    <property type="molecule type" value="Genomic_DNA"/>
</dbReference>
<protein>
    <recommendedName>
        <fullName evidence="4 8">Mannose-6-phosphate isomerase</fullName>
        <ecNumber evidence="4 8">5.3.1.8</ecNumber>
    </recommendedName>
</protein>
<dbReference type="Pfam" id="PF20511">
    <property type="entry name" value="PMI_typeI_cat"/>
    <property type="match status" value="1"/>
</dbReference>